<name>A0A437A4J5_ARTFL</name>
<dbReference type="RefSeq" id="XP_067491590.1">
    <property type="nucleotide sequence ID" value="XM_067633421.1"/>
</dbReference>
<dbReference type="AlphaFoldDB" id="A0A437A4J5"/>
<proteinExistence type="predicted"/>
<feature type="region of interest" description="Disordered" evidence="1">
    <location>
        <begin position="281"/>
        <end position="304"/>
    </location>
</feature>
<evidence type="ECO:0000313" key="2">
    <source>
        <dbReference type="EMBL" id="RVD86046.1"/>
    </source>
</evidence>
<reference evidence="2 3" key="1">
    <citation type="submission" date="2019-01" db="EMBL/GenBank/DDBJ databases">
        <title>Intercellular communication is required for trap formation in the nematode-trapping fungus Duddingtonia flagrans.</title>
        <authorList>
            <person name="Youssar L."/>
            <person name="Wernet V."/>
            <person name="Hensel N."/>
            <person name="Hildebrandt H.-G."/>
            <person name="Fischer R."/>
        </authorList>
    </citation>
    <scope>NUCLEOTIDE SEQUENCE [LARGE SCALE GENOMIC DNA]</scope>
    <source>
        <strain evidence="2 3">CBS H-5679</strain>
    </source>
</reference>
<dbReference type="VEuPathDB" id="FungiDB:DFL_004340"/>
<protein>
    <submittedName>
        <fullName evidence="2">Uncharacterized protein</fullName>
    </submittedName>
</protein>
<evidence type="ECO:0000313" key="3">
    <source>
        <dbReference type="Proteomes" id="UP000283090"/>
    </source>
</evidence>
<organism evidence="2 3">
    <name type="scientific">Arthrobotrys flagrans</name>
    <name type="common">Nematode-trapping fungus</name>
    <name type="synonym">Trichothecium flagrans</name>
    <dbReference type="NCBI Taxonomy" id="97331"/>
    <lineage>
        <taxon>Eukaryota</taxon>
        <taxon>Fungi</taxon>
        <taxon>Dikarya</taxon>
        <taxon>Ascomycota</taxon>
        <taxon>Pezizomycotina</taxon>
        <taxon>Orbiliomycetes</taxon>
        <taxon>Orbiliales</taxon>
        <taxon>Orbiliaceae</taxon>
        <taxon>Arthrobotrys</taxon>
    </lineage>
</organism>
<dbReference type="EMBL" id="SAEB01000006">
    <property type="protein sequence ID" value="RVD86046.1"/>
    <property type="molecule type" value="Genomic_DNA"/>
</dbReference>
<evidence type="ECO:0000256" key="1">
    <source>
        <dbReference type="SAM" id="MobiDB-lite"/>
    </source>
</evidence>
<dbReference type="Proteomes" id="UP000283090">
    <property type="component" value="Unassembled WGS sequence"/>
</dbReference>
<comment type="caution">
    <text evidence="2">The sequence shown here is derived from an EMBL/GenBank/DDBJ whole genome shotgun (WGS) entry which is preliminary data.</text>
</comment>
<dbReference type="OrthoDB" id="5293253at2759"/>
<dbReference type="GeneID" id="93586651"/>
<sequence>MPRLTAPQLESILIQTPPNPEFTLLIDQLMKMDSNLAKNIKRYRDDKDTQIVIIMQSETEYIFNLLKDGKIDEAMKARYRLLFCAEVERQKLAAYEATTREQLIARFTTLSNDIVELSKLILNRKTNLEIHNHTNQLWFIDGLKREVLKGDNSAIARLKAIELPKENWQTYLSSYTYRPHLKKQASASTKLDTIPEIKLVPEQSVKEPENPSLACETKNPPVSTTPTASGMIEQSKETLPEAEPEAQPFIVPKEGGLKREGSFGKRTVANFQHRWRKLQTKFGTSTSDDGEQITGDGGQIAKTA</sequence>
<accession>A0A437A4J5</accession>
<gene>
    <name evidence="2" type="ORF">DFL_004340</name>
</gene>
<keyword evidence="3" id="KW-1185">Reference proteome</keyword>
<feature type="region of interest" description="Disordered" evidence="1">
    <location>
        <begin position="204"/>
        <end position="243"/>
    </location>
</feature>